<evidence type="ECO:0000259" key="10">
    <source>
        <dbReference type="Pfam" id="PF12704"/>
    </source>
</evidence>
<evidence type="ECO:0000256" key="3">
    <source>
        <dbReference type="ARBA" id="ARBA00022475"/>
    </source>
</evidence>
<accession>A0A0B4DIQ7</accession>
<dbReference type="InterPro" id="IPR025857">
    <property type="entry name" value="MacB_PCD"/>
</dbReference>
<keyword evidence="3" id="KW-1003">Cell membrane</keyword>
<dbReference type="Pfam" id="PF02687">
    <property type="entry name" value="FtsX"/>
    <property type="match status" value="1"/>
</dbReference>
<proteinExistence type="inferred from homology"/>
<dbReference type="InterPro" id="IPR003838">
    <property type="entry name" value="ABC3_permease_C"/>
</dbReference>
<evidence type="ECO:0000256" key="4">
    <source>
        <dbReference type="ARBA" id="ARBA00022692"/>
    </source>
</evidence>
<evidence type="ECO:0000256" key="5">
    <source>
        <dbReference type="ARBA" id="ARBA00022989"/>
    </source>
</evidence>
<keyword evidence="6 8" id="KW-0472">Membrane</keyword>
<evidence type="ECO:0000256" key="6">
    <source>
        <dbReference type="ARBA" id="ARBA00023136"/>
    </source>
</evidence>
<dbReference type="EMBL" id="JWTB01000020">
    <property type="protein sequence ID" value="KIC66596.1"/>
    <property type="molecule type" value="Genomic_DNA"/>
</dbReference>
<evidence type="ECO:0000256" key="8">
    <source>
        <dbReference type="SAM" id="Phobius"/>
    </source>
</evidence>
<dbReference type="InterPro" id="IPR051125">
    <property type="entry name" value="ABC-4/HrtB_transporter"/>
</dbReference>
<evidence type="ECO:0000256" key="2">
    <source>
        <dbReference type="ARBA" id="ARBA00022448"/>
    </source>
</evidence>
<dbReference type="GO" id="GO:0005886">
    <property type="term" value="C:plasma membrane"/>
    <property type="evidence" value="ECO:0007669"/>
    <property type="project" value="UniProtKB-SubCell"/>
</dbReference>
<dbReference type="Proteomes" id="UP000031196">
    <property type="component" value="Unassembled WGS sequence"/>
</dbReference>
<reference evidence="11 12" key="1">
    <citation type="submission" date="2014-12" db="EMBL/GenBank/DDBJ databases">
        <title>Genome sequencing of Arthrobacter phenanthrenivorans SWC37.</title>
        <authorList>
            <person name="Tan P.W."/>
            <person name="Chan K.-G."/>
        </authorList>
    </citation>
    <scope>NUCLEOTIDE SEQUENCE [LARGE SCALE GENOMIC DNA]</scope>
    <source>
        <strain evidence="11 12">SWC37</strain>
    </source>
</reference>
<comment type="similarity">
    <text evidence="7">Belongs to the ABC-4 integral membrane protein family.</text>
</comment>
<feature type="transmembrane region" description="Helical" evidence="8">
    <location>
        <begin position="298"/>
        <end position="321"/>
    </location>
</feature>
<sequence length="367" mass="36361">MFLAIRDIRFAKGRFAMMGGVVALITLLLVMLSGLTAGLAEQSTSAIDKLGAATARPVDTIAFGAPRQAEPKASYTDSSVTAAQVDRWRNQPGVQSAEPLGITQTRAQTASGAGTANVAVFGVAPGSPLAPAGVTAGTAVVGNSTAEALSVGQGDTISVGGVDLSVAGVVPDQWYAHTSVVWTALPSWAKAAHASDGGQVATVVAVTYADGAAVDEVAADAAAGTVSQSRTGSFQALGSFKSENGSLTLMQAFLYGISALVIVAFLTVWTIQRTRDIAVLKAMGAPGSYILRDAMAQAAIVLVAGAGAGGAVGAAAGSFAAKAAPFLLDLGTTVVPVVGIVALGLAGAALAVRRATAVDPLLALGGN</sequence>
<gene>
    <name evidence="11" type="ORF">RM50_11085</name>
</gene>
<name>A0A0B4DIQ7_PSEPS</name>
<organism evidence="11 12">
    <name type="scientific">Pseudarthrobacter phenanthrenivorans</name>
    <name type="common">Arthrobacter phenanthrenivorans</name>
    <dbReference type="NCBI Taxonomy" id="361575"/>
    <lineage>
        <taxon>Bacteria</taxon>
        <taxon>Bacillati</taxon>
        <taxon>Actinomycetota</taxon>
        <taxon>Actinomycetes</taxon>
        <taxon>Micrococcales</taxon>
        <taxon>Micrococcaceae</taxon>
        <taxon>Pseudarthrobacter</taxon>
    </lineage>
</organism>
<dbReference type="RefSeq" id="WP_043452556.1">
    <property type="nucleotide sequence ID" value="NZ_JWTB01000020.1"/>
</dbReference>
<feature type="domain" description="MacB-like periplasmic core" evidence="10">
    <location>
        <begin position="22"/>
        <end position="221"/>
    </location>
</feature>
<evidence type="ECO:0000313" key="11">
    <source>
        <dbReference type="EMBL" id="KIC66596.1"/>
    </source>
</evidence>
<dbReference type="AlphaFoldDB" id="A0A0B4DIQ7"/>
<evidence type="ECO:0000256" key="7">
    <source>
        <dbReference type="ARBA" id="ARBA00038076"/>
    </source>
</evidence>
<dbReference type="Pfam" id="PF12704">
    <property type="entry name" value="MacB_PCD"/>
    <property type="match status" value="1"/>
</dbReference>
<comment type="caution">
    <text evidence="11">The sequence shown here is derived from an EMBL/GenBank/DDBJ whole genome shotgun (WGS) entry which is preliminary data.</text>
</comment>
<dbReference type="OrthoDB" id="5242186at2"/>
<evidence type="ECO:0000256" key="1">
    <source>
        <dbReference type="ARBA" id="ARBA00004651"/>
    </source>
</evidence>
<dbReference type="PANTHER" id="PTHR43738">
    <property type="entry name" value="ABC TRANSPORTER, MEMBRANE PROTEIN"/>
    <property type="match status" value="1"/>
</dbReference>
<comment type="subcellular location">
    <subcellularLocation>
        <location evidence="1">Cell membrane</location>
        <topology evidence="1">Multi-pass membrane protein</topology>
    </subcellularLocation>
</comment>
<dbReference type="PANTHER" id="PTHR43738:SF1">
    <property type="entry name" value="HEMIN TRANSPORT SYSTEM PERMEASE PROTEIN HRTB-RELATED"/>
    <property type="match status" value="1"/>
</dbReference>
<keyword evidence="4 8" id="KW-0812">Transmembrane</keyword>
<feature type="domain" description="ABC3 transporter permease C-terminal" evidence="9">
    <location>
        <begin position="252"/>
        <end position="358"/>
    </location>
</feature>
<keyword evidence="2" id="KW-0813">Transport</keyword>
<evidence type="ECO:0000259" key="9">
    <source>
        <dbReference type="Pfam" id="PF02687"/>
    </source>
</evidence>
<protein>
    <submittedName>
        <fullName evidence="11">ABC transporter substrate-binding protein</fullName>
    </submittedName>
</protein>
<feature type="transmembrane region" description="Helical" evidence="8">
    <location>
        <begin position="252"/>
        <end position="271"/>
    </location>
</feature>
<keyword evidence="5 8" id="KW-1133">Transmembrane helix</keyword>
<feature type="transmembrane region" description="Helical" evidence="8">
    <location>
        <begin position="333"/>
        <end position="352"/>
    </location>
</feature>
<evidence type="ECO:0000313" key="12">
    <source>
        <dbReference type="Proteomes" id="UP000031196"/>
    </source>
</evidence>